<evidence type="ECO:0000259" key="5">
    <source>
        <dbReference type="PROSITE" id="PS51192"/>
    </source>
</evidence>
<dbReference type="Pfam" id="PF02889">
    <property type="entry name" value="Sec63"/>
    <property type="match status" value="1"/>
</dbReference>
<comment type="caution">
    <text evidence="7">The sequence shown here is derived from an EMBL/GenBank/DDBJ whole genome shotgun (WGS) entry which is preliminary data.</text>
</comment>
<name>A0A4Z1T4B2_GIAMU</name>
<dbReference type="InterPro" id="IPR014001">
    <property type="entry name" value="Helicase_ATP-bd"/>
</dbReference>
<dbReference type="InterPro" id="IPR027417">
    <property type="entry name" value="P-loop_NTPase"/>
</dbReference>
<dbReference type="VEuPathDB" id="GiardiaDB:GMRT_15279"/>
<sequence>MTQLVVLLHDAFGPETEEEWATVLEGVVQALEQDEHVHALEILQGFGSISKERAEQILGQCRPHIDTLRKQLLHYSSSKSSQLRTNAAVREYIDSYFNIDESLLVRPNGSNNREADFKMLFQFEADTNTSDPLVSGVEMRTIVQRSTHVQYIFDFPAVPRESRHLSDCLAEVGATKYAHLFDTSSLNPVQLKALPEVFRTASNLLISAPTGTGKTLVALLAIVRELITIPSEHHILIVYVAPLKSLVREVIHRFRRSFGTVRGLNAQVLEFTGDAALPLQTILDMLGHLRLLLLVATPEKLDSLTSKVAPGSLRRVLKLVVVDEVHLLGENERGPVLELLITRLLRHYRTRILALSATVPNATEVGTFLQCDSEAIVTCDASYRAVGLRVHVCSVETGQGMSEYHARTSREKVLKELLPRHSTLVFVHSRREAERMALVIAGWQNDKRRPLDVRPANAQLQTLTEMGGLVLFHHAGLLREDRELVEDLFLSRRTRVVVCTATLAWGVNTPAKSIFILGTRVYHGGVWTELGYADIFQMLGRAGRPGYDIEGEGYILASTGDVERCIGLFSQSFRVQSRLCSNYEAFLRFLISEIQLDEPCRGTTLETILDGTLLALQTKGFDVLRIIIHQTLQAAKKVGIVKKEDDGSFVLTHLSQLALQFYVNPVTVLQCQNGLRNARHPSLLQLILILSGLREFEKMPLRTDEQFEVEAFLAIAPFSLSFLGEGYEGVKKVAALLQMMLSTGPCYGTTVTTFRSLSLMSDYQAIESSISRVVGCMLGVARTIPHLPTILAASQLYSAITTRCWPQLMSVRQVYANTYPWKERTATDAIPRRISQALGTLEKLDLQFVDVRTMTVMELAEIVDLSVAEEVYTLISGFPEIRVYDLSVRYREEEETSLLCDISFTIALYGDTRDMASNAIGLQLSVYLGGSHTVLAQRTVFLALGEEAHSSMSIAVPHNIQVLSLLVLSNDITGIECYQQVYLDDLRVECALAKRVTNRLLPWLSSMGEHEQLLLASHDLYADGRKLAVSIIRTYMAEHEDTCLRIVGLPSGDASWLANEVGLTFVSVLEVDTTFQEKTFFIVPDLTELEEYDGHMLELFLIKVRGSPLLLFSPTLTDVCLCAIHHWLPDIMVQTGSLTMNRLVDAEATAFEDVLSSQQLLQRLRDAPEGSDILVPQSRSLSRLTLTSRLLSPQAIFTIFAGSLSEAGLQDEAISNLLNQVYGSSYMLNHLLCSPMAYGLDFKDLRTSLPTPSSEAIARCQRRLYAELSVMISQDLESFEAKYIGKVINTVSEQRFLLSEALSSIPQTSTQDRNYSTKLMASIYLAPCYVPESVQKLCGSLVSSLTTYLERLQIDLIAYPYASSLLQHLSRLLSSQDSRQEASILSILLLHAVMTRTDFPLTGLPTGWISAAKGAVLEVCGP</sequence>
<dbReference type="Proteomes" id="UP000315496">
    <property type="component" value="Chromosome 3"/>
</dbReference>
<keyword evidence="4" id="KW-0067">ATP-binding</keyword>
<dbReference type="SUPFAM" id="SSF158702">
    <property type="entry name" value="Sec63 N-terminal domain-like"/>
    <property type="match status" value="1"/>
</dbReference>
<dbReference type="EMBL" id="VDLU01000003">
    <property type="protein sequence ID" value="TNJ27887.1"/>
    <property type="molecule type" value="Genomic_DNA"/>
</dbReference>
<evidence type="ECO:0000259" key="6">
    <source>
        <dbReference type="PROSITE" id="PS51194"/>
    </source>
</evidence>
<dbReference type="CDD" id="cd18795">
    <property type="entry name" value="SF2_C_Ski2"/>
    <property type="match status" value="1"/>
</dbReference>
<dbReference type="Gene3D" id="3.40.50.300">
    <property type="entry name" value="P-loop containing nucleotide triphosphate hydrolases"/>
    <property type="match status" value="2"/>
</dbReference>
<organism evidence="7 8">
    <name type="scientific">Giardia muris</name>
    <dbReference type="NCBI Taxonomy" id="5742"/>
    <lineage>
        <taxon>Eukaryota</taxon>
        <taxon>Metamonada</taxon>
        <taxon>Diplomonadida</taxon>
        <taxon>Hexamitidae</taxon>
        <taxon>Giardiinae</taxon>
        <taxon>Giardia</taxon>
    </lineage>
</organism>
<dbReference type="GO" id="GO:0004386">
    <property type="term" value="F:helicase activity"/>
    <property type="evidence" value="ECO:0007669"/>
    <property type="project" value="UniProtKB-KW"/>
</dbReference>
<dbReference type="PANTHER" id="PTHR47961">
    <property type="entry name" value="DNA POLYMERASE THETA, PUTATIVE (AFU_ORTHOLOGUE AFUA_1G05260)-RELATED"/>
    <property type="match status" value="1"/>
</dbReference>
<dbReference type="GO" id="GO:0003676">
    <property type="term" value="F:nucleic acid binding"/>
    <property type="evidence" value="ECO:0007669"/>
    <property type="project" value="InterPro"/>
</dbReference>
<keyword evidence="8" id="KW-1185">Reference proteome</keyword>
<dbReference type="SUPFAM" id="SSF52540">
    <property type="entry name" value="P-loop containing nucleoside triphosphate hydrolases"/>
    <property type="match status" value="1"/>
</dbReference>
<dbReference type="PROSITE" id="PS51194">
    <property type="entry name" value="HELICASE_CTER"/>
    <property type="match status" value="1"/>
</dbReference>
<dbReference type="PROSITE" id="PS51192">
    <property type="entry name" value="HELICASE_ATP_BIND_1"/>
    <property type="match status" value="1"/>
</dbReference>
<evidence type="ECO:0000313" key="8">
    <source>
        <dbReference type="Proteomes" id="UP000315496"/>
    </source>
</evidence>
<dbReference type="GO" id="GO:0005524">
    <property type="term" value="F:ATP binding"/>
    <property type="evidence" value="ECO:0007669"/>
    <property type="project" value="UniProtKB-KW"/>
</dbReference>
<feature type="domain" description="Helicase C-terminal" evidence="6">
    <location>
        <begin position="413"/>
        <end position="591"/>
    </location>
</feature>
<dbReference type="GO" id="GO:0005634">
    <property type="term" value="C:nucleus"/>
    <property type="evidence" value="ECO:0007669"/>
    <property type="project" value="TreeGrafter"/>
</dbReference>
<dbReference type="InterPro" id="IPR011545">
    <property type="entry name" value="DEAD/DEAH_box_helicase_dom"/>
</dbReference>
<proteinExistence type="predicted"/>
<feature type="domain" description="Helicase ATP-binding" evidence="5">
    <location>
        <begin position="195"/>
        <end position="377"/>
    </location>
</feature>
<dbReference type="InterPro" id="IPR001650">
    <property type="entry name" value="Helicase_C-like"/>
</dbReference>
<evidence type="ECO:0000256" key="1">
    <source>
        <dbReference type="ARBA" id="ARBA00022741"/>
    </source>
</evidence>
<dbReference type="InterPro" id="IPR050474">
    <property type="entry name" value="Hel308_SKI2-like"/>
</dbReference>
<dbReference type="CDD" id="cd17921">
    <property type="entry name" value="DEXHc_Ski2"/>
    <property type="match status" value="1"/>
</dbReference>
<evidence type="ECO:0000313" key="7">
    <source>
        <dbReference type="EMBL" id="TNJ27887.1"/>
    </source>
</evidence>
<dbReference type="OrthoDB" id="1688122at2759"/>
<protein>
    <submittedName>
        <fullName evidence="7">Putative U5 small nuclear ribonucleoprotein 200 kDa helicase</fullName>
    </submittedName>
</protein>
<dbReference type="Pfam" id="PF00270">
    <property type="entry name" value="DEAD"/>
    <property type="match status" value="1"/>
</dbReference>
<keyword evidence="7" id="KW-0687">Ribonucleoprotein</keyword>
<accession>A0A4Z1T4B2</accession>
<evidence type="ECO:0000256" key="4">
    <source>
        <dbReference type="ARBA" id="ARBA00022840"/>
    </source>
</evidence>
<gene>
    <name evidence="7" type="ORF">GMRT_15279</name>
</gene>
<dbReference type="GO" id="GO:1990904">
    <property type="term" value="C:ribonucleoprotein complex"/>
    <property type="evidence" value="ECO:0007669"/>
    <property type="project" value="UniProtKB-KW"/>
</dbReference>
<evidence type="ECO:0000256" key="2">
    <source>
        <dbReference type="ARBA" id="ARBA00022801"/>
    </source>
</evidence>
<reference evidence="7 8" key="1">
    <citation type="submission" date="2019-05" db="EMBL/GenBank/DDBJ databases">
        <title>The compact genome of Giardia muris reveals important steps in the evolution of intestinal protozoan parasites.</title>
        <authorList>
            <person name="Xu F."/>
            <person name="Jimenez-Gonzalez A."/>
            <person name="Einarsson E."/>
            <person name="Astvaldsson A."/>
            <person name="Peirasmaki D."/>
            <person name="Eckmann L."/>
            <person name="Andersson J.O."/>
            <person name="Svard S.G."/>
            <person name="Jerlstrom-Hultqvist J."/>
        </authorList>
    </citation>
    <scope>NUCLEOTIDE SEQUENCE [LARGE SCALE GENOMIC DNA]</scope>
    <source>
        <strain evidence="7 8">Roberts-Thomson</strain>
    </source>
</reference>
<dbReference type="PANTHER" id="PTHR47961:SF4">
    <property type="entry name" value="ACTIVATING SIGNAL COINTEGRATOR 1 COMPLEX SUBUNIT 3"/>
    <property type="match status" value="1"/>
</dbReference>
<dbReference type="SMART" id="SM00973">
    <property type="entry name" value="Sec63"/>
    <property type="match status" value="1"/>
</dbReference>
<dbReference type="SMART" id="SM00487">
    <property type="entry name" value="DEXDc"/>
    <property type="match status" value="1"/>
</dbReference>
<keyword evidence="2" id="KW-0378">Hydrolase</keyword>
<dbReference type="InterPro" id="IPR004179">
    <property type="entry name" value="Sec63-dom"/>
</dbReference>
<evidence type="ECO:0000256" key="3">
    <source>
        <dbReference type="ARBA" id="ARBA00022806"/>
    </source>
</evidence>
<dbReference type="SMART" id="SM00490">
    <property type="entry name" value="HELICc"/>
    <property type="match status" value="1"/>
</dbReference>
<keyword evidence="3 7" id="KW-0347">Helicase</keyword>
<dbReference type="Gene3D" id="1.10.3380.10">
    <property type="entry name" value="Sec63 N-terminal domain-like domain"/>
    <property type="match status" value="1"/>
</dbReference>
<keyword evidence="1" id="KW-0547">Nucleotide-binding</keyword>
<dbReference type="GO" id="GO:0016787">
    <property type="term" value="F:hydrolase activity"/>
    <property type="evidence" value="ECO:0007669"/>
    <property type="project" value="UniProtKB-KW"/>
</dbReference>
<dbReference type="Pfam" id="PF00271">
    <property type="entry name" value="Helicase_C"/>
    <property type="match status" value="1"/>
</dbReference>